<dbReference type="InterPro" id="IPR006284">
    <property type="entry name" value="Glut_synth_pro"/>
</dbReference>
<name>A0ABV4TQD8_9GAMM</name>
<evidence type="ECO:0000256" key="4">
    <source>
        <dbReference type="ARBA" id="ARBA00022684"/>
    </source>
</evidence>
<proteinExistence type="inferred from homology"/>
<keyword evidence="3 10" id="KW-0436">Ligase</keyword>
<dbReference type="NCBIfam" id="TIGR01380">
    <property type="entry name" value="glut_syn"/>
    <property type="match status" value="1"/>
</dbReference>
<sequence>MSASLGVVMDPIGDIHIGKDTTFAMLLEAQRRGYRLYYMEPGHLFGRDEAPWARMYPLEVRREPGSHYSLGGEERRALTELDLVLMRKDPPFDMEYIYMTYLLERALGSTLVSNHPATLRDANEKMFTAYFPGLAPPTLVARDPKEFYAFLQEREAMVLKPLEGRGGEGIFLVRAGDPNFNSVVESLTHRGTRFAMAQDYLPEAARGDKRILLVDGEPVPHGLLRVPGGGDFRGNISAGATTELAELTERDRAICAALGPELRARGLTFVGIDVIGGYVTEINVTSPTGVQELDHYAGINICADLFDALERRLARGAPFHDPQ</sequence>
<evidence type="ECO:0000256" key="3">
    <source>
        <dbReference type="ARBA" id="ARBA00022598"/>
    </source>
</evidence>
<dbReference type="Gene3D" id="3.40.50.20">
    <property type="match status" value="1"/>
</dbReference>
<gene>
    <name evidence="10 12" type="primary">gshB</name>
    <name evidence="12" type="ORF">ACERLL_01190</name>
</gene>
<dbReference type="Pfam" id="PF02951">
    <property type="entry name" value="GSH-S_N"/>
    <property type="match status" value="1"/>
</dbReference>
<evidence type="ECO:0000256" key="10">
    <source>
        <dbReference type="HAMAP-Rule" id="MF_00162"/>
    </source>
</evidence>
<evidence type="ECO:0000256" key="2">
    <source>
        <dbReference type="ARBA" id="ARBA00001946"/>
    </source>
</evidence>
<dbReference type="PANTHER" id="PTHR21621">
    <property type="entry name" value="RIBOSOMAL PROTEIN S6 MODIFICATION PROTEIN"/>
    <property type="match status" value="1"/>
</dbReference>
<evidence type="ECO:0000259" key="11">
    <source>
        <dbReference type="PROSITE" id="PS50975"/>
    </source>
</evidence>
<keyword evidence="8" id="KW-0460">Magnesium</keyword>
<dbReference type="Gene3D" id="3.30.1490.20">
    <property type="entry name" value="ATP-grasp fold, A domain"/>
    <property type="match status" value="1"/>
</dbReference>
<dbReference type="PANTHER" id="PTHR21621:SF4">
    <property type="entry name" value="GLUTATHIONE SYNTHETASE"/>
    <property type="match status" value="1"/>
</dbReference>
<dbReference type="InterPro" id="IPR004218">
    <property type="entry name" value="GSHS_ATP-bd"/>
</dbReference>
<dbReference type="PROSITE" id="PS50975">
    <property type="entry name" value="ATP_GRASP"/>
    <property type="match status" value="1"/>
</dbReference>
<comment type="cofactor">
    <cofactor evidence="1">
        <name>Mn(2+)</name>
        <dbReference type="ChEBI" id="CHEBI:29035"/>
    </cofactor>
</comment>
<dbReference type="EC" id="6.3.2.3" evidence="10"/>
<dbReference type="GO" id="GO:0004363">
    <property type="term" value="F:glutathione synthase activity"/>
    <property type="evidence" value="ECO:0007669"/>
    <property type="project" value="UniProtKB-EC"/>
</dbReference>
<dbReference type="InterPro" id="IPR016185">
    <property type="entry name" value="PreATP-grasp_dom_sf"/>
</dbReference>
<dbReference type="SUPFAM" id="SSF52440">
    <property type="entry name" value="PreATP-grasp domain"/>
    <property type="match status" value="1"/>
</dbReference>
<comment type="catalytic activity">
    <reaction evidence="10">
        <text>gamma-L-glutamyl-L-cysteine + glycine + ATP = glutathione + ADP + phosphate + H(+)</text>
        <dbReference type="Rhea" id="RHEA:13557"/>
        <dbReference type="ChEBI" id="CHEBI:15378"/>
        <dbReference type="ChEBI" id="CHEBI:30616"/>
        <dbReference type="ChEBI" id="CHEBI:43474"/>
        <dbReference type="ChEBI" id="CHEBI:57305"/>
        <dbReference type="ChEBI" id="CHEBI:57925"/>
        <dbReference type="ChEBI" id="CHEBI:58173"/>
        <dbReference type="ChEBI" id="CHEBI:456216"/>
        <dbReference type="EC" id="6.3.2.3"/>
    </reaction>
</comment>
<comment type="caution">
    <text evidence="12">The sequence shown here is derived from an EMBL/GenBank/DDBJ whole genome shotgun (WGS) entry which is preliminary data.</text>
</comment>
<reference evidence="12 13" key="1">
    <citation type="submission" date="2024-08" db="EMBL/GenBank/DDBJ databases">
        <title>Whole-genome sequencing of halo(alkali)philic microorganisms from hypersaline lakes.</title>
        <authorList>
            <person name="Sorokin D.Y."/>
            <person name="Merkel A.Y."/>
            <person name="Messina E."/>
            <person name="Yakimov M."/>
        </authorList>
    </citation>
    <scope>NUCLEOTIDE SEQUENCE [LARGE SCALE GENOMIC DNA]</scope>
    <source>
        <strain evidence="12 13">Cl-TMA</strain>
    </source>
</reference>
<protein>
    <recommendedName>
        <fullName evidence="10">Glutathione synthetase</fullName>
        <ecNumber evidence="10">6.3.2.3</ecNumber>
    </recommendedName>
    <alternativeName>
        <fullName evidence="10">GSH synthetase</fullName>
        <shortName evidence="10">GSH-S</shortName>
        <shortName evidence="10">GSHase</shortName>
    </alternativeName>
    <alternativeName>
        <fullName evidence="10">Glutathione synthase</fullName>
    </alternativeName>
</protein>
<dbReference type="Pfam" id="PF02955">
    <property type="entry name" value="GSH-S_ATP"/>
    <property type="match status" value="1"/>
</dbReference>
<dbReference type="InterPro" id="IPR011761">
    <property type="entry name" value="ATP-grasp"/>
</dbReference>
<dbReference type="SUPFAM" id="SSF56059">
    <property type="entry name" value="Glutathione synthetase ATP-binding domain-like"/>
    <property type="match status" value="1"/>
</dbReference>
<evidence type="ECO:0000256" key="6">
    <source>
        <dbReference type="ARBA" id="ARBA00022741"/>
    </source>
</evidence>
<dbReference type="Gene3D" id="3.30.470.20">
    <property type="entry name" value="ATP-grasp fold, B domain"/>
    <property type="match status" value="1"/>
</dbReference>
<accession>A0ABV4TQD8</accession>
<evidence type="ECO:0000256" key="9">
    <source>
        <dbReference type="ARBA" id="ARBA00023211"/>
    </source>
</evidence>
<dbReference type="EMBL" id="JBGUAW010000001">
    <property type="protein sequence ID" value="MFA9459438.1"/>
    <property type="molecule type" value="Genomic_DNA"/>
</dbReference>
<keyword evidence="5" id="KW-0479">Metal-binding</keyword>
<evidence type="ECO:0000256" key="5">
    <source>
        <dbReference type="ARBA" id="ARBA00022723"/>
    </source>
</evidence>
<keyword evidence="6 10" id="KW-0547">Nucleotide-binding</keyword>
<comment type="pathway">
    <text evidence="10">Sulfur metabolism; glutathione biosynthesis; glutathione from L-cysteine and L-glutamate: step 2/2.</text>
</comment>
<evidence type="ECO:0000256" key="1">
    <source>
        <dbReference type="ARBA" id="ARBA00001936"/>
    </source>
</evidence>
<dbReference type="Proteomes" id="UP001575181">
    <property type="component" value="Unassembled WGS sequence"/>
</dbReference>
<keyword evidence="7 10" id="KW-0067">ATP-binding</keyword>
<organism evidence="12 13">
    <name type="scientific">Thiohalorhabdus methylotrophus</name>
    <dbReference type="NCBI Taxonomy" id="3242694"/>
    <lineage>
        <taxon>Bacteria</taxon>
        <taxon>Pseudomonadati</taxon>
        <taxon>Pseudomonadota</taxon>
        <taxon>Gammaproteobacteria</taxon>
        <taxon>Thiohalorhabdales</taxon>
        <taxon>Thiohalorhabdaceae</taxon>
        <taxon>Thiohalorhabdus</taxon>
    </lineage>
</organism>
<evidence type="ECO:0000313" key="13">
    <source>
        <dbReference type="Proteomes" id="UP001575181"/>
    </source>
</evidence>
<keyword evidence="4 10" id="KW-0317">Glutathione biosynthesis</keyword>
<dbReference type="InterPro" id="IPR013815">
    <property type="entry name" value="ATP_grasp_subdomain_1"/>
</dbReference>
<evidence type="ECO:0000313" key="12">
    <source>
        <dbReference type="EMBL" id="MFA9459438.1"/>
    </source>
</evidence>
<comment type="cofactor">
    <cofactor evidence="2">
        <name>Mg(2+)</name>
        <dbReference type="ChEBI" id="CHEBI:18420"/>
    </cofactor>
</comment>
<dbReference type="NCBIfam" id="NF003573">
    <property type="entry name" value="PRK05246.1"/>
    <property type="match status" value="1"/>
</dbReference>
<dbReference type="RefSeq" id="WP_373654223.1">
    <property type="nucleotide sequence ID" value="NZ_JBGUAW010000001.1"/>
</dbReference>
<comment type="similarity">
    <text evidence="10">Belongs to the prokaryotic GSH synthase family.</text>
</comment>
<keyword evidence="13" id="KW-1185">Reference proteome</keyword>
<keyword evidence="9" id="KW-0464">Manganese</keyword>
<feature type="domain" description="ATP-grasp" evidence="11">
    <location>
        <begin position="125"/>
        <end position="310"/>
    </location>
</feature>
<evidence type="ECO:0000256" key="7">
    <source>
        <dbReference type="ARBA" id="ARBA00022840"/>
    </source>
</evidence>
<dbReference type="InterPro" id="IPR004215">
    <property type="entry name" value="GSHS_N"/>
</dbReference>
<evidence type="ECO:0000256" key="8">
    <source>
        <dbReference type="ARBA" id="ARBA00022842"/>
    </source>
</evidence>
<dbReference type="HAMAP" id="MF_00162">
    <property type="entry name" value="GSH_S"/>
    <property type="match status" value="1"/>
</dbReference>